<dbReference type="PANTHER" id="PTHR48104">
    <property type="entry name" value="METACASPASE-4"/>
    <property type="match status" value="1"/>
</dbReference>
<dbReference type="Gene3D" id="3.40.50.1460">
    <property type="match status" value="1"/>
</dbReference>
<proteinExistence type="inferred from homology"/>
<dbReference type="PANTHER" id="PTHR48104:SF30">
    <property type="entry name" value="METACASPASE-1"/>
    <property type="match status" value="1"/>
</dbReference>
<feature type="domain" description="Peptidase C14 caspase" evidence="7">
    <location>
        <begin position="6"/>
        <end position="265"/>
    </location>
</feature>
<evidence type="ECO:0000256" key="3">
    <source>
        <dbReference type="ARBA" id="ARBA00022703"/>
    </source>
</evidence>
<gene>
    <name evidence="8" type="ORF">ASPCAL02972</name>
</gene>
<protein>
    <recommendedName>
        <fullName evidence="7">Peptidase C14 caspase domain-containing protein</fullName>
    </recommendedName>
</protein>
<keyword evidence="9" id="KW-1185">Reference proteome</keyword>
<keyword evidence="3" id="KW-0053">Apoptosis</keyword>
<evidence type="ECO:0000313" key="8">
    <source>
        <dbReference type="EMBL" id="CEN60536.1"/>
    </source>
</evidence>
<feature type="region of interest" description="Disordered" evidence="6">
    <location>
        <begin position="648"/>
        <end position="670"/>
    </location>
</feature>
<dbReference type="GO" id="GO:0004197">
    <property type="term" value="F:cysteine-type endopeptidase activity"/>
    <property type="evidence" value="ECO:0007669"/>
    <property type="project" value="InterPro"/>
</dbReference>
<sequence length="670" mass="74157">MVPNMRALLISSSYNGLLGPANDIRLMGSVLGRKGFKITECSGHNATRDEIKSAWSKLIQECSDQDVVVIYYSGHGSLVQSPIRPTAGSEQRANDEKAPWRYQFLVPMDYHKTTNEDFRGLLDVELSHLLRDTTQKTKNVTAILDCCHSGRMSRDPGLGPRAVPRYIAEQEHERIGEYVEGLRKKGELKGETFLEGDPHAVRIVACNTSESAFEYETTSGSWSGAFTEALAQALEESNGQEVSWSTMMLRVGQLVNVRFPQQHPHLEGPHDRIPFTLKGASRSLFLSMEGDVAILSAGRVGGVRENNVYAIYPFTSGAGNPRSQIATAFVTKVEGFKSRVHLEFEEEEKCIPAEGAEAVLEQEALYEWPIEFPAGLEGLQLLVDNSRYLRPRNADDKDSLAVIRQSGPTIQVINSKGIPISERTAHGPDSLPRVVNDIVLDAEELARGQHLLGLHCESPEERLRHRIKIEFGLVVKEKRERIIPQDGTGYLADGDRIYIDLRNEGDNTVYISVFDVDVAGVISYLSRSSPMGIDLESGRSYTLGALDLDRGFPGFPVRWPDQVPRRKGVDERLVAVVTSSPVSIGYLGKPRNGTKLRSSGKAPGNQSNLEQLIDTISSARWRIIDALEESPSIRYDIIHIPFTLRTSHSDSDGLHTDQPVRAPVPQTAIG</sequence>
<name>A0A0U5GP53_ASPCI</name>
<dbReference type="Proteomes" id="UP000054771">
    <property type="component" value="Unassembled WGS sequence"/>
</dbReference>
<comment type="similarity">
    <text evidence="1">Belongs to the peptidase C14B family.</text>
</comment>
<dbReference type="AlphaFoldDB" id="A0A0U5GP53"/>
<dbReference type="InterPro" id="IPR050452">
    <property type="entry name" value="Metacaspase"/>
</dbReference>
<evidence type="ECO:0000256" key="4">
    <source>
        <dbReference type="ARBA" id="ARBA00022807"/>
    </source>
</evidence>
<dbReference type="Pfam" id="PF00656">
    <property type="entry name" value="Peptidase_C14"/>
    <property type="match status" value="1"/>
</dbReference>
<dbReference type="GO" id="GO:0006915">
    <property type="term" value="P:apoptotic process"/>
    <property type="evidence" value="ECO:0007669"/>
    <property type="project" value="UniProtKB-KW"/>
</dbReference>
<evidence type="ECO:0000313" key="9">
    <source>
        <dbReference type="Proteomes" id="UP000054771"/>
    </source>
</evidence>
<dbReference type="InterPro" id="IPR011600">
    <property type="entry name" value="Pept_C14_caspase"/>
</dbReference>
<evidence type="ECO:0000256" key="6">
    <source>
        <dbReference type="SAM" id="MobiDB-lite"/>
    </source>
</evidence>
<dbReference type="InterPro" id="IPR029030">
    <property type="entry name" value="Caspase-like_dom_sf"/>
</dbReference>
<evidence type="ECO:0000256" key="5">
    <source>
        <dbReference type="ARBA" id="ARBA00023145"/>
    </source>
</evidence>
<evidence type="ECO:0000256" key="2">
    <source>
        <dbReference type="ARBA" id="ARBA00022670"/>
    </source>
</evidence>
<dbReference type="GO" id="GO:0006508">
    <property type="term" value="P:proteolysis"/>
    <property type="evidence" value="ECO:0007669"/>
    <property type="project" value="UniProtKB-KW"/>
</dbReference>
<accession>A0A0U5GP53</accession>
<reference evidence="9" key="1">
    <citation type="journal article" date="2016" name="Genome Announc.">
        <title>Draft genome sequences of fungus Aspergillus calidoustus.</title>
        <authorList>
            <person name="Horn F."/>
            <person name="Linde J."/>
            <person name="Mattern D.J."/>
            <person name="Walther G."/>
            <person name="Guthke R."/>
            <person name="Scherlach K."/>
            <person name="Martin K."/>
            <person name="Brakhage A.A."/>
            <person name="Petzke L."/>
            <person name="Valiante V."/>
        </authorList>
    </citation>
    <scope>NUCLEOTIDE SEQUENCE [LARGE SCALE GENOMIC DNA]</scope>
    <source>
        <strain evidence="9">SF006504</strain>
    </source>
</reference>
<keyword evidence="4" id="KW-0788">Thiol protease</keyword>
<keyword evidence="4" id="KW-0378">Hydrolase</keyword>
<dbReference type="OrthoDB" id="3223806at2759"/>
<dbReference type="GO" id="GO:0005737">
    <property type="term" value="C:cytoplasm"/>
    <property type="evidence" value="ECO:0007669"/>
    <property type="project" value="TreeGrafter"/>
</dbReference>
<feature type="region of interest" description="Disordered" evidence="6">
    <location>
        <begin position="588"/>
        <end position="607"/>
    </location>
</feature>
<evidence type="ECO:0000256" key="1">
    <source>
        <dbReference type="ARBA" id="ARBA00009005"/>
    </source>
</evidence>
<keyword evidence="5" id="KW-0865">Zymogen</keyword>
<organism evidence="8 9">
    <name type="scientific">Aspergillus calidoustus</name>
    <dbReference type="NCBI Taxonomy" id="454130"/>
    <lineage>
        <taxon>Eukaryota</taxon>
        <taxon>Fungi</taxon>
        <taxon>Dikarya</taxon>
        <taxon>Ascomycota</taxon>
        <taxon>Pezizomycotina</taxon>
        <taxon>Eurotiomycetes</taxon>
        <taxon>Eurotiomycetidae</taxon>
        <taxon>Eurotiales</taxon>
        <taxon>Aspergillaceae</taxon>
        <taxon>Aspergillus</taxon>
        <taxon>Aspergillus subgen. Nidulantes</taxon>
    </lineage>
</organism>
<dbReference type="EMBL" id="CDMC01000002">
    <property type="protein sequence ID" value="CEN60536.1"/>
    <property type="molecule type" value="Genomic_DNA"/>
</dbReference>
<dbReference type="SUPFAM" id="SSF52129">
    <property type="entry name" value="Caspase-like"/>
    <property type="match status" value="1"/>
</dbReference>
<keyword evidence="2" id="KW-0645">Protease</keyword>
<evidence type="ECO:0000259" key="7">
    <source>
        <dbReference type="Pfam" id="PF00656"/>
    </source>
</evidence>